<feature type="compositionally biased region" description="Basic and acidic residues" evidence="6">
    <location>
        <begin position="11"/>
        <end position="20"/>
    </location>
</feature>
<feature type="transmembrane region" description="Helical" evidence="7">
    <location>
        <begin position="65"/>
        <end position="83"/>
    </location>
</feature>
<feature type="transmembrane region" description="Helical" evidence="7">
    <location>
        <begin position="280"/>
        <end position="302"/>
    </location>
</feature>
<evidence type="ECO:0000256" key="4">
    <source>
        <dbReference type="ARBA" id="ARBA00022989"/>
    </source>
</evidence>
<dbReference type="PANTHER" id="PTHR19432:SF35">
    <property type="entry name" value="SOLUTE CARRIER FAMILY 45 MEMBER 3 ISOFORM X1"/>
    <property type="match status" value="1"/>
</dbReference>
<name>A0A8H8VAY0_ORBOL</name>
<protein>
    <recommendedName>
        <fullName evidence="10">Sucrose transporter</fullName>
    </recommendedName>
</protein>
<feature type="transmembrane region" description="Helical" evidence="7">
    <location>
        <begin position="381"/>
        <end position="399"/>
    </location>
</feature>
<feature type="transmembrane region" description="Helical" evidence="7">
    <location>
        <begin position="214"/>
        <end position="237"/>
    </location>
</feature>
<dbReference type="PANTHER" id="PTHR19432">
    <property type="entry name" value="SUGAR TRANSPORTER"/>
    <property type="match status" value="1"/>
</dbReference>
<dbReference type="SUPFAM" id="SSF103473">
    <property type="entry name" value="MFS general substrate transporter"/>
    <property type="match status" value="1"/>
</dbReference>
<keyword evidence="4 7" id="KW-1133">Transmembrane helix</keyword>
<proteinExistence type="predicted"/>
<dbReference type="OrthoDB" id="28755at2759"/>
<evidence type="ECO:0000256" key="5">
    <source>
        <dbReference type="ARBA" id="ARBA00023136"/>
    </source>
</evidence>
<feature type="transmembrane region" description="Helical" evidence="7">
    <location>
        <begin position="405"/>
        <end position="427"/>
    </location>
</feature>
<feature type="region of interest" description="Disordered" evidence="6">
    <location>
        <begin position="1"/>
        <end position="55"/>
    </location>
</feature>
<evidence type="ECO:0000256" key="3">
    <source>
        <dbReference type="ARBA" id="ARBA00022692"/>
    </source>
</evidence>
<feature type="transmembrane region" description="Helical" evidence="7">
    <location>
        <begin position="137"/>
        <end position="155"/>
    </location>
</feature>
<dbReference type="EMBL" id="WIWT01000030">
    <property type="protein sequence ID" value="KAF3212290.1"/>
    <property type="molecule type" value="Genomic_DNA"/>
</dbReference>
<organism evidence="8 9">
    <name type="scientific">Orbilia oligospora</name>
    <name type="common">Nematode-trapping fungus</name>
    <name type="synonym">Arthrobotrys oligospora</name>
    <dbReference type="NCBI Taxonomy" id="2813651"/>
    <lineage>
        <taxon>Eukaryota</taxon>
        <taxon>Fungi</taxon>
        <taxon>Dikarya</taxon>
        <taxon>Ascomycota</taxon>
        <taxon>Pezizomycotina</taxon>
        <taxon>Orbiliomycetes</taxon>
        <taxon>Orbiliales</taxon>
        <taxon>Orbiliaceae</taxon>
        <taxon>Orbilia</taxon>
    </lineage>
</organism>
<feature type="transmembrane region" description="Helical" evidence="7">
    <location>
        <begin position="330"/>
        <end position="350"/>
    </location>
</feature>
<dbReference type="Proteomes" id="UP000614610">
    <property type="component" value="Unassembled WGS sequence"/>
</dbReference>
<feature type="transmembrane region" description="Helical" evidence="7">
    <location>
        <begin position="95"/>
        <end position="116"/>
    </location>
</feature>
<sequence length="551" mass="60508">MATRTGSVPRTPKEVGEHSRLLSPAASERRYGRSLTIPEVSDRRQRSSVSSSMSRRSMRVTRSSWFLMLLTLSIGGLQIAWSVELSNGSPYLLSLGISKAMLALVWVAGPVSGALVQPYVGIRSDNCRIPWGKRKPFMIGGGAATIVSLLILGWTKEILQAGIRAFIVDNAPPHQQDAANAWAGRMTGIGNVLGYLSGYVNLPEIMPWFGNTQFKVLCVIASFALGGTLALSCGLIMERDPNEDGPVDEKKNSVLAFFGQVLHSAKRLPPQVRKVCDTQFFAWIGWFPFLFYSTTYIGEIYVRPYYAANPNLDPKEEAKLWEEATRVGTFALLVFAVVALVSNTILPVFIQPAFNPANAEETPTKNHLTFLRIPGLTLRRLWCISHIIFAASMWSTFFVKNTWGATALIAACGVPWAITLWAPFALISSDISKRDAIKRGVLRSATPSIRSGVHGDYEARDDYVDQAGIILGLHNFAVAAPQVIATVLSSIIFKALQKPRGAEGDESMAWVMRFGGLATIFAAVMTLRLAEEVDEGLEFVDSEEEEEEEDI</sequence>
<dbReference type="Pfam" id="PF13347">
    <property type="entry name" value="MFS_2"/>
    <property type="match status" value="1"/>
</dbReference>
<dbReference type="Gene3D" id="1.20.1250.20">
    <property type="entry name" value="MFS general substrate transporter like domains"/>
    <property type="match status" value="1"/>
</dbReference>
<evidence type="ECO:0000256" key="6">
    <source>
        <dbReference type="SAM" id="MobiDB-lite"/>
    </source>
</evidence>
<evidence type="ECO:0008006" key="10">
    <source>
        <dbReference type="Google" id="ProtNLM"/>
    </source>
</evidence>
<evidence type="ECO:0000313" key="9">
    <source>
        <dbReference type="Proteomes" id="UP000614610"/>
    </source>
</evidence>
<dbReference type="InterPro" id="IPR036259">
    <property type="entry name" value="MFS_trans_sf"/>
</dbReference>
<dbReference type="GO" id="GO:0008506">
    <property type="term" value="F:sucrose:proton symporter activity"/>
    <property type="evidence" value="ECO:0007669"/>
    <property type="project" value="TreeGrafter"/>
</dbReference>
<keyword evidence="3 7" id="KW-0812">Transmembrane</keyword>
<evidence type="ECO:0000313" key="8">
    <source>
        <dbReference type="EMBL" id="KAF3212290.1"/>
    </source>
</evidence>
<dbReference type="AlphaFoldDB" id="A0A8H8VAY0"/>
<keyword evidence="5 7" id="KW-0472">Membrane</keyword>
<evidence type="ECO:0000256" key="2">
    <source>
        <dbReference type="ARBA" id="ARBA00022448"/>
    </source>
</evidence>
<comment type="caution">
    <text evidence="8">The sequence shown here is derived from an EMBL/GenBank/DDBJ whole genome shotgun (WGS) entry which is preliminary data.</text>
</comment>
<dbReference type="GO" id="GO:0005886">
    <property type="term" value="C:plasma membrane"/>
    <property type="evidence" value="ECO:0007669"/>
    <property type="project" value="TreeGrafter"/>
</dbReference>
<keyword evidence="2" id="KW-0813">Transport</keyword>
<comment type="subcellular location">
    <subcellularLocation>
        <location evidence="1">Membrane</location>
        <topology evidence="1">Multi-pass membrane protein</topology>
    </subcellularLocation>
</comment>
<gene>
    <name evidence="8" type="ORF">TWF679_006062</name>
</gene>
<evidence type="ECO:0000256" key="1">
    <source>
        <dbReference type="ARBA" id="ARBA00004141"/>
    </source>
</evidence>
<accession>A0A8H8VAY0</accession>
<reference evidence="8" key="1">
    <citation type="submission" date="2019-06" db="EMBL/GenBank/DDBJ databases">
        <authorList>
            <person name="Palmer J.M."/>
        </authorList>
    </citation>
    <scope>NUCLEOTIDE SEQUENCE</scope>
    <source>
        <strain evidence="8">TWF679</strain>
    </source>
</reference>
<evidence type="ECO:0000256" key="7">
    <source>
        <dbReference type="SAM" id="Phobius"/>
    </source>
</evidence>